<name>A0A835QBH4_VANPL</name>
<reference evidence="3 4" key="1">
    <citation type="journal article" date="2020" name="Nat. Food">
        <title>A phased Vanilla planifolia genome enables genetic improvement of flavour and production.</title>
        <authorList>
            <person name="Hasing T."/>
            <person name="Tang H."/>
            <person name="Brym M."/>
            <person name="Khazi F."/>
            <person name="Huang T."/>
            <person name="Chambers A.H."/>
        </authorList>
    </citation>
    <scope>NUCLEOTIDE SEQUENCE [LARGE SCALE GENOMIC DNA]</scope>
    <source>
        <tissue evidence="3">Leaf</tissue>
    </source>
</reference>
<organism evidence="3 4">
    <name type="scientific">Vanilla planifolia</name>
    <name type="common">Vanilla</name>
    <dbReference type="NCBI Taxonomy" id="51239"/>
    <lineage>
        <taxon>Eukaryota</taxon>
        <taxon>Viridiplantae</taxon>
        <taxon>Streptophyta</taxon>
        <taxon>Embryophyta</taxon>
        <taxon>Tracheophyta</taxon>
        <taxon>Spermatophyta</taxon>
        <taxon>Magnoliopsida</taxon>
        <taxon>Liliopsida</taxon>
        <taxon>Asparagales</taxon>
        <taxon>Orchidaceae</taxon>
        <taxon>Vanilloideae</taxon>
        <taxon>Vanilleae</taxon>
        <taxon>Vanilla</taxon>
    </lineage>
</organism>
<dbReference type="OrthoDB" id="1856718at2759"/>
<protein>
    <submittedName>
        <fullName evidence="3">Uncharacterized protein</fullName>
    </submittedName>
</protein>
<comment type="caution">
    <text evidence="3">The sequence shown here is derived from an EMBL/GenBank/DDBJ whole genome shotgun (WGS) entry which is preliminary data.</text>
</comment>
<dbReference type="SMART" id="SM00726">
    <property type="entry name" value="UIM"/>
    <property type="match status" value="2"/>
</dbReference>
<evidence type="ECO:0000313" key="3">
    <source>
        <dbReference type="EMBL" id="KAG0466172.1"/>
    </source>
</evidence>
<feature type="compositionally biased region" description="Low complexity" evidence="1">
    <location>
        <begin position="108"/>
        <end position="121"/>
    </location>
</feature>
<evidence type="ECO:0000313" key="4">
    <source>
        <dbReference type="Proteomes" id="UP000636800"/>
    </source>
</evidence>
<proteinExistence type="predicted"/>
<evidence type="ECO:0000256" key="1">
    <source>
        <dbReference type="SAM" id="MobiDB-lite"/>
    </source>
</evidence>
<accession>A0A835QBH4</accession>
<dbReference type="EMBL" id="JADCNL010000009">
    <property type="protein sequence ID" value="KAG0466172.1"/>
    <property type="molecule type" value="Genomic_DNA"/>
</dbReference>
<dbReference type="AlphaFoldDB" id="A0A835QBH4"/>
<dbReference type="Proteomes" id="UP000636800">
    <property type="component" value="Unassembled WGS sequence"/>
</dbReference>
<feature type="region of interest" description="Disordered" evidence="1">
    <location>
        <begin position="99"/>
        <end position="124"/>
    </location>
</feature>
<dbReference type="PROSITE" id="PS50330">
    <property type="entry name" value="UIM"/>
    <property type="match status" value="1"/>
</dbReference>
<keyword evidence="4" id="KW-1185">Reference proteome</keyword>
<dbReference type="Pfam" id="PF23625">
    <property type="entry name" value="UIM_2"/>
    <property type="match status" value="2"/>
</dbReference>
<sequence>MFLQCRKNSNFCNKKCNTMGWLSKIFKGSSHRISEGQYLGKSSNDGTWCEPTISLASSGYESEDIDHAIALSLLEEEQKKTKTIEPEPNLVEDEQLARALQESLNTDSPPRQNRSSPPRQNGAFIVHHHFSFP</sequence>
<dbReference type="EMBL" id="JADCNL010000542">
    <property type="protein sequence ID" value="KAG0446826.1"/>
    <property type="molecule type" value="Genomic_DNA"/>
</dbReference>
<dbReference type="InterPro" id="IPR003903">
    <property type="entry name" value="UIM_dom"/>
</dbReference>
<gene>
    <name evidence="3" type="ORF">HPP92_017752</name>
    <name evidence="2" type="ORF">HPP92_028658</name>
</gene>
<evidence type="ECO:0000313" key="2">
    <source>
        <dbReference type="EMBL" id="KAG0446826.1"/>
    </source>
</evidence>